<reference evidence="3 4" key="1">
    <citation type="submission" date="2018-08" db="EMBL/GenBank/DDBJ databases">
        <title>Genome and evolution of the arbuscular mycorrhizal fungus Diversispora epigaea (formerly Glomus versiforme) and its bacterial endosymbionts.</title>
        <authorList>
            <person name="Sun X."/>
            <person name="Fei Z."/>
            <person name="Harrison M."/>
        </authorList>
    </citation>
    <scope>NUCLEOTIDE SEQUENCE [LARGE SCALE GENOMIC DNA]</scope>
    <source>
        <strain evidence="3 4">IT104</strain>
    </source>
</reference>
<dbReference type="AlphaFoldDB" id="A0A397HM76"/>
<accession>A0A397HM76</accession>
<sequence length="262" mass="30357">MTCIGEEEEEHVMLRHAIELSLKKNDDMQLTKRNLDNINNNNNIDNNIESTPFRMSQSTTTTFSEIPTTTPSFFPDPSMPAFYPDIDLNKQFKESKFKEWIRQEINKERRHRHFGTSNEILEDLSSYLYFLIKAACFSIVLMILGFFIISFIQLIFAFRSDINKEIGIISSDLNNLIQSCTKNYVINECGSDNRIPLLEENCTEWENCMNLDPNNSISTIEVIVKFLGRLISSFVGQLSHKTMLFLFITSLVIFGSTLRRFT</sequence>
<evidence type="ECO:0000313" key="3">
    <source>
        <dbReference type="EMBL" id="RHZ64077.1"/>
    </source>
</evidence>
<dbReference type="PANTHER" id="PTHR28136:SF1">
    <property type="entry name" value="NUCLEUS EXPORT PROTEIN BRL1"/>
    <property type="match status" value="1"/>
</dbReference>
<dbReference type="GO" id="GO:0031965">
    <property type="term" value="C:nuclear membrane"/>
    <property type="evidence" value="ECO:0007669"/>
    <property type="project" value="InterPro"/>
</dbReference>
<name>A0A397HM76_9GLOM</name>
<dbReference type="Pfam" id="PF10104">
    <property type="entry name" value="Brr6_like_C_C"/>
    <property type="match status" value="1"/>
</dbReference>
<evidence type="ECO:0000259" key="2">
    <source>
        <dbReference type="SMART" id="SM01042"/>
    </source>
</evidence>
<dbReference type="EMBL" id="PQFF01000298">
    <property type="protein sequence ID" value="RHZ64077.1"/>
    <property type="molecule type" value="Genomic_DNA"/>
</dbReference>
<dbReference type="OrthoDB" id="5961at2759"/>
<dbReference type="InterPro" id="IPR040202">
    <property type="entry name" value="Brl1/Brr6"/>
</dbReference>
<comment type="caution">
    <text evidence="3">The sequence shown here is derived from an EMBL/GenBank/DDBJ whole genome shotgun (WGS) entry which is preliminary data.</text>
</comment>
<keyword evidence="4" id="KW-1185">Reference proteome</keyword>
<evidence type="ECO:0000256" key="1">
    <source>
        <dbReference type="SAM" id="Phobius"/>
    </source>
</evidence>
<dbReference type="SMART" id="SM01042">
    <property type="entry name" value="Brr6_like_C_C"/>
    <property type="match status" value="1"/>
</dbReference>
<dbReference type="GO" id="GO:0006998">
    <property type="term" value="P:nuclear envelope organization"/>
    <property type="evidence" value="ECO:0007669"/>
    <property type="project" value="InterPro"/>
</dbReference>
<feature type="transmembrane region" description="Helical" evidence="1">
    <location>
        <begin position="243"/>
        <end position="261"/>
    </location>
</feature>
<organism evidence="3 4">
    <name type="scientific">Diversispora epigaea</name>
    <dbReference type="NCBI Taxonomy" id="1348612"/>
    <lineage>
        <taxon>Eukaryota</taxon>
        <taxon>Fungi</taxon>
        <taxon>Fungi incertae sedis</taxon>
        <taxon>Mucoromycota</taxon>
        <taxon>Glomeromycotina</taxon>
        <taxon>Glomeromycetes</taxon>
        <taxon>Diversisporales</taxon>
        <taxon>Diversisporaceae</taxon>
        <taxon>Diversispora</taxon>
    </lineage>
</organism>
<feature type="transmembrane region" description="Helical" evidence="1">
    <location>
        <begin position="127"/>
        <end position="156"/>
    </location>
</feature>
<keyword evidence="1" id="KW-0812">Transmembrane</keyword>
<protein>
    <recommendedName>
        <fullName evidence="2">Brl1/Brr6 domain-containing protein</fullName>
    </recommendedName>
</protein>
<dbReference type="GO" id="GO:0055088">
    <property type="term" value="P:lipid homeostasis"/>
    <property type="evidence" value="ECO:0007669"/>
    <property type="project" value="InterPro"/>
</dbReference>
<keyword evidence="1" id="KW-0472">Membrane</keyword>
<dbReference type="Proteomes" id="UP000266861">
    <property type="component" value="Unassembled WGS sequence"/>
</dbReference>
<dbReference type="PANTHER" id="PTHR28136">
    <property type="entry name" value="NUCLEUS EXPORT PROTEIN BRR6"/>
    <property type="match status" value="1"/>
</dbReference>
<gene>
    <name evidence="3" type="ORF">Glove_326g155</name>
</gene>
<keyword evidence="1" id="KW-1133">Transmembrane helix</keyword>
<feature type="domain" description="Brl1/Brr6" evidence="2">
    <location>
        <begin position="124"/>
        <end position="259"/>
    </location>
</feature>
<proteinExistence type="predicted"/>
<evidence type="ECO:0000313" key="4">
    <source>
        <dbReference type="Proteomes" id="UP000266861"/>
    </source>
</evidence>
<dbReference type="InterPro" id="IPR018767">
    <property type="entry name" value="Brl1/Brr6_dom"/>
</dbReference>